<dbReference type="PANTHER" id="PTHR21237:SF23">
    <property type="entry name" value="GRPE PROTEIN HOMOLOG, MITOCHONDRIAL"/>
    <property type="match status" value="1"/>
</dbReference>
<dbReference type="InterPro" id="IPR000740">
    <property type="entry name" value="GrpE"/>
</dbReference>
<dbReference type="SUPFAM" id="SSF58014">
    <property type="entry name" value="Coiled-coil domain of nucleotide exchange factor GrpE"/>
    <property type="match status" value="1"/>
</dbReference>
<feature type="compositionally biased region" description="Low complexity" evidence="4">
    <location>
        <begin position="69"/>
        <end position="89"/>
    </location>
</feature>
<name>A0A150GTQ1_GONPE</name>
<comment type="similarity">
    <text evidence="1 3">Belongs to the GrpE family.</text>
</comment>
<evidence type="ECO:0000256" key="4">
    <source>
        <dbReference type="SAM" id="MobiDB-lite"/>
    </source>
</evidence>
<dbReference type="InterPro" id="IPR009012">
    <property type="entry name" value="GrpE_head"/>
</dbReference>
<dbReference type="GO" id="GO:0030150">
    <property type="term" value="P:protein import into mitochondrial matrix"/>
    <property type="evidence" value="ECO:0007669"/>
    <property type="project" value="TreeGrafter"/>
</dbReference>
<keyword evidence="6" id="KW-1185">Reference proteome</keyword>
<dbReference type="GO" id="GO:0001405">
    <property type="term" value="C:PAM complex, Tim23 associated import motor"/>
    <property type="evidence" value="ECO:0007669"/>
    <property type="project" value="TreeGrafter"/>
</dbReference>
<dbReference type="Gene3D" id="2.30.22.10">
    <property type="entry name" value="Head domain of nucleotide exchange factor GrpE"/>
    <property type="match status" value="1"/>
</dbReference>
<protein>
    <recommendedName>
        <fullName evidence="7">GrpE protein homolog</fullName>
    </recommendedName>
</protein>
<evidence type="ECO:0000256" key="1">
    <source>
        <dbReference type="ARBA" id="ARBA00009054"/>
    </source>
</evidence>
<dbReference type="Proteomes" id="UP000075714">
    <property type="component" value="Unassembled WGS sequence"/>
</dbReference>
<dbReference type="GO" id="GO:0000774">
    <property type="term" value="F:adenyl-nucleotide exchange factor activity"/>
    <property type="evidence" value="ECO:0007669"/>
    <property type="project" value="InterPro"/>
</dbReference>
<dbReference type="PANTHER" id="PTHR21237">
    <property type="entry name" value="GRPE PROTEIN"/>
    <property type="match status" value="1"/>
</dbReference>
<gene>
    <name evidence="5" type="ORF">GPECTOR_8g52</name>
</gene>
<feature type="compositionally biased region" description="Basic and acidic residues" evidence="4">
    <location>
        <begin position="50"/>
        <end position="68"/>
    </location>
</feature>
<keyword evidence="2" id="KW-0143">Chaperone</keyword>
<dbReference type="SUPFAM" id="SSF51064">
    <property type="entry name" value="Head domain of nucleotide exchange factor GrpE"/>
    <property type="match status" value="1"/>
</dbReference>
<dbReference type="GO" id="GO:0042803">
    <property type="term" value="F:protein homodimerization activity"/>
    <property type="evidence" value="ECO:0007669"/>
    <property type="project" value="InterPro"/>
</dbReference>
<dbReference type="Pfam" id="PF01025">
    <property type="entry name" value="GrpE"/>
    <property type="match status" value="1"/>
</dbReference>
<dbReference type="Gene3D" id="3.90.20.20">
    <property type="match status" value="1"/>
</dbReference>
<evidence type="ECO:0008006" key="7">
    <source>
        <dbReference type="Google" id="ProtNLM"/>
    </source>
</evidence>
<dbReference type="OrthoDB" id="201635at2759"/>
<dbReference type="PRINTS" id="PR00773">
    <property type="entry name" value="GRPEPROTEIN"/>
</dbReference>
<dbReference type="GO" id="GO:0051087">
    <property type="term" value="F:protein-folding chaperone binding"/>
    <property type="evidence" value="ECO:0007669"/>
    <property type="project" value="InterPro"/>
</dbReference>
<feature type="region of interest" description="Disordered" evidence="4">
    <location>
        <begin position="48"/>
        <end position="90"/>
    </location>
</feature>
<evidence type="ECO:0000256" key="2">
    <source>
        <dbReference type="ARBA" id="ARBA00023186"/>
    </source>
</evidence>
<dbReference type="InterPro" id="IPR013805">
    <property type="entry name" value="GrpE_CC"/>
</dbReference>
<dbReference type="EMBL" id="LSYV01000009">
    <property type="protein sequence ID" value="KXZ53058.1"/>
    <property type="molecule type" value="Genomic_DNA"/>
</dbReference>
<proteinExistence type="inferred from homology"/>
<organism evidence="5 6">
    <name type="scientific">Gonium pectorale</name>
    <name type="common">Green alga</name>
    <dbReference type="NCBI Taxonomy" id="33097"/>
    <lineage>
        <taxon>Eukaryota</taxon>
        <taxon>Viridiplantae</taxon>
        <taxon>Chlorophyta</taxon>
        <taxon>core chlorophytes</taxon>
        <taxon>Chlorophyceae</taxon>
        <taxon>CS clade</taxon>
        <taxon>Chlamydomonadales</taxon>
        <taxon>Volvocaceae</taxon>
        <taxon>Gonium</taxon>
    </lineage>
</organism>
<dbReference type="GO" id="GO:0006457">
    <property type="term" value="P:protein folding"/>
    <property type="evidence" value="ECO:0007669"/>
    <property type="project" value="InterPro"/>
</dbReference>
<sequence>MSSGLLRRFGSALLNASKPITVAPFTSGVDAIGRPITLRLWSRSFATAKDSNEGKKDDSSEAVSDDKSATSASADDGAADESASAGPSAQELISQMKVKEEQAAKLAQQVEALTDSLKRNLAEMENLRQRTAREVDVSKKFAIQGFVKALLDVPDNLERAASVVPPEALKEDGGLPPEKLRNLLSGLLEGVRATESILMKVLKQHGVERYDPAGQLFDPNLHNALFDVPDPTKDNNTIAMVTKVR</sequence>
<evidence type="ECO:0000256" key="3">
    <source>
        <dbReference type="RuleBase" id="RU004478"/>
    </source>
</evidence>
<reference evidence="6" key="1">
    <citation type="journal article" date="2016" name="Nat. Commun.">
        <title>The Gonium pectorale genome demonstrates co-option of cell cycle regulation during the evolution of multicellularity.</title>
        <authorList>
            <person name="Hanschen E.R."/>
            <person name="Marriage T.N."/>
            <person name="Ferris P.J."/>
            <person name="Hamaji T."/>
            <person name="Toyoda A."/>
            <person name="Fujiyama A."/>
            <person name="Neme R."/>
            <person name="Noguchi H."/>
            <person name="Minakuchi Y."/>
            <person name="Suzuki M."/>
            <person name="Kawai-Toyooka H."/>
            <person name="Smith D.R."/>
            <person name="Sparks H."/>
            <person name="Anderson J."/>
            <person name="Bakaric R."/>
            <person name="Luria V."/>
            <person name="Karger A."/>
            <person name="Kirschner M.W."/>
            <person name="Durand P.M."/>
            <person name="Michod R.E."/>
            <person name="Nozaki H."/>
            <person name="Olson B.J."/>
        </authorList>
    </citation>
    <scope>NUCLEOTIDE SEQUENCE [LARGE SCALE GENOMIC DNA]</scope>
    <source>
        <strain evidence="6">NIES-2863</strain>
    </source>
</reference>
<dbReference type="CDD" id="cd00446">
    <property type="entry name" value="GrpE"/>
    <property type="match status" value="1"/>
</dbReference>
<dbReference type="GO" id="GO:0051082">
    <property type="term" value="F:unfolded protein binding"/>
    <property type="evidence" value="ECO:0007669"/>
    <property type="project" value="TreeGrafter"/>
</dbReference>
<evidence type="ECO:0000313" key="6">
    <source>
        <dbReference type="Proteomes" id="UP000075714"/>
    </source>
</evidence>
<comment type="caution">
    <text evidence="5">The sequence shown here is derived from an EMBL/GenBank/DDBJ whole genome shotgun (WGS) entry which is preliminary data.</text>
</comment>
<dbReference type="STRING" id="33097.A0A150GTQ1"/>
<evidence type="ECO:0000313" key="5">
    <source>
        <dbReference type="EMBL" id="KXZ53058.1"/>
    </source>
</evidence>
<dbReference type="HAMAP" id="MF_01151">
    <property type="entry name" value="GrpE"/>
    <property type="match status" value="1"/>
</dbReference>
<accession>A0A150GTQ1</accession>
<dbReference type="AlphaFoldDB" id="A0A150GTQ1"/>